<feature type="region of interest" description="Disordered" evidence="1">
    <location>
        <begin position="380"/>
        <end position="404"/>
    </location>
</feature>
<dbReference type="Proteomes" id="UP001152885">
    <property type="component" value="Unassembled WGS sequence"/>
</dbReference>
<dbReference type="Gene3D" id="2.30.29.30">
    <property type="entry name" value="Pleckstrin-homology domain (PH domain)/Phosphotyrosine-binding domain (PTB)"/>
    <property type="match status" value="1"/>
</dbReference>
<comment type="caution">
    <text evidence="2">The sequence shown here is derived from an EMBL/GenBank/DDBJ whole genome shotgun (WGS) entry which is preliminary data.</text>
</comment>
<accession>A0A9W4XEY8</accession>
<dbReference type="EMBL" id="CANTUO010000005">
    <property type="protein sequence ID" value="CAI5759918.1"/>
    <property type="molecule type" value="Genomic_DNA"/>
</dbReference>
<sequence length="609" mass="69703">MDDLSLNQDHNELNNKKNLDLPTRVSTPPTPNPLTTSASDQKVSFNENELNIEILLSNLSKKCQDYLQLIEPIPVLPPNYNTLPPGGCPRFPIIQPLSLLSESLSNKTTSSISDLSNSYNLQNSIKPPSYSPAIYKIGVVSRKVEWVNPYELSTNRSWKFYIMELNSTQLNFYSIPSNLELQVLNFRTNSSLKTNDFNEDKNSIFTNEFDYQFYNFVNELGLLDHSNSITKKSLVRTYSLQYSRIGLATDYKKKANVLRLRIENEQILLNFSTTEELINWNLSINIGKDVAVDLSDRELPRYRTVPRRRRRRNDSPSISNVHLSSATISRLRSVSDSSKFKGTLKKLKFKLSSKSNTKAVTFEVDTVHKGQEDSLFSVNRSNSAPNLFQPTHNNHDSQDDDEDADEYDEEFNAIIDRSRVETSIHSSGLIDNDQEDINDFSDLHHSDIEDEEDEEDEVDEVDEEIFQSQRLRRHHHNTSFSSDVDYKWNPANDKPISKRKYYRNCLRCIKPLTMDESWVDKTLVKPTTLSPLNMAYLRIIKYGGPNGELLSSCHSSSLSLNSLNKKQTNALFKEGTGVNLPDFALTKLPNHFLKEFNVGNHGLIPKEII</sequence>
<evidence type="ECO:0000313" key="3">
    <source>
        <dbReference type="Proteomes" id="UP001152885"/>
    </source>
</evidence>
<evidence type="ECO:0008006" key="4">
    <source>
        <dbReference type="Google" id="ProtNLM"/>
    </source>
</evidence>
<evidence type="ECO:0000313" key="2">
    <source>
        <dbReference type="EMBL" id="CAI5759918.1"/>
    </source>
</evidence>
<evidence type="ECO:0000256" key="1">
    <source>
        <dbReference type="SAM" id="MobiDB-lite"/>
    </source>
</evidence>
<dbReference type="PANTHER" id="PTHR37283:SF1">
    <property type="entry name" value="PH DOMAIN-CONTAINING PROTEIN YHR131C"/>
    <property type="match status" value="1"/>
</dbReference>
<name>A0A9W4XEY8_9ASCO</name>
<keyword evidence="3" id="KW-1185">Reference proteome</keyword>
<feature type="region of interest" description="Disordered" evidence="1">
    <location>
        <begin position="1"/>
        <end position="40"/>
    </location>
</feature>
<proteinExistence type="predicted"/>
<feature type="compositionally biased region" description="Polar residues" evidence="1">
    <location>
        <begin position="380"/>
        <end position="392"/>
    </location>
</feature>
<protein>
    <recommendedName>
        <fullName evidence="4">PH domain-containing protein</fullName>
    </recommendedName>
</protein>
<dbReference type="OrthoDB" id="5865767at2759"/>
<dbReference type="AlphaFoldDB" id="A0A9W4XEY8"/>
<dbReference type="InterPro" id="IPR011993">
    <property type="entry name" value="PH-like_dom_sf"/>
</dbReference>
<dbReference type="PANTHER" id="PTHR37283">
    <property type="entry name" value="PH DOMAIN-CONTAINING PROTEIN YHR131C"/>
    <property type="match status" value="1"/>
</dbReference>
<gene>
    <name evidence="2" type="ORF">CANVERA_P4430</name>
</gene>
<feature type="compositionally biased region" description="Basic and acidic residues" evidence="1">
    <location>
        <begin position="9"/>
        <end position="19"/>
    </location>
</feature>
<dbReference type="SUPFAM" id="SSF50729">
    <property type="entry name" value="PH domain-like"/>
    <property type="match status" value="1"/>
</dbReference>
<reference evidence="2" key="1">
    <citation type="submission" date="2022-12" db="EMBL/GenBank/DDBJ databases">
        <authorList>
            <person name="Brejova B."/>
        </authorList>
    </citation>
    <scope>NUCLEOTIDE SEQUENCE</scope>
</reference>
<organism evidence="2 3">
    <name type="scientific">Candida verbasci</name>
    <dbReference type="NCBI Taxonomy" id="1227364"/>
    <lineage>
        <taxon>Eukaryota</taxon>
        <taxon>Fungi</taxon>
        <taxon>Dikarya</taxon>
        <taxon>Ascomycota</taxon>
        <taxon>Saccharomycotina</taxon>
        <taxon>Pichiomycetes</taxon>
        <taxon>Debaryomycetaceae</taxon>
        <taxon>Candida/Lodderomyces clade</taxon>
        <taxon>Candida</taxon>
    </lineage>
</organism>